<dbReference type="PROSITE" id="PS00584">
    <property type="entry name" value="PFKB_KINASES_2"/>
    <property type="match status" value="1"/>
</dbReference>
<accession>A3ZLX3</accession>
<evidence type="ECO:0000313" key="4">
    <source>
        <dbReference type="EMBL" id="EAQ82756.1"/>
    </source>
</evidence>
<dbReference type="PANTHER" id="PTHR10584:SF166">
    <property type="entry name" value="RIBOKINASE"/>
    <property type="match status" value="1"/>
</dbReference>
<keyword evidence="2" id="KW-0418">Kinase</keyword>
<dbReference type="Gene3D" id="3.40.1190.20">
    <property type="match status" value="1"/>
</dbReference>
<comment type="caution">
    <text evidence="4">The sequence shown here is derived from an EMBL/GenBank/DDBJ whole genome shotgun (WGS) entry which is preliminary data.</text>
</comment>
<evidence type="ECO:0000256" key="2">
    <source>
        <dbReference type="ARBA" id="ARBA00022777"/>
    </source>
</evidence>
<dbReference type="eggNOG" id="COG0524">
    <property type="taxonomic scope" value="Bacteria"/>
</dbReference>
<dbReference type="Pfam" id="PF00294">
    <property type="entry name" value="PfkB"/>
    <property type="match status" value="1"/>
</dbReference>
<dbReference type="PANTHER" id="PTHR10584">
    <property type="entry name" value="SUGAR KINASE"/>
    <property type="match status" value="1"/>
</dbReference>
<dbReference type="EMBL" id="AANZ01000001">
    <property type="protein sequence ID" value="EAQ82756.1"/>
    <property type="molecule type" value="Genomic_DNA"/>
</dbReference>
<dbReference type="SUPFAM" id="SSF53613">
    <property type="entry name" value="Ribokinase-like"/>
    <property type="match status" value="1"/>
</dbReference>
<name>A3ZLX3_9BACT</name>
<dbReference type="GO" id="GO:0016301">
    <property type="term" value="F:kinase activity"/>
    <property type="evidence" value="ECO:0007669"/>
    <property type="project" value="UniProtKB-KW"/>
</dbReference>
<organism evidence="4 5">
    <name type="scientific">Blastopirellula marina DSM 3645</name>
    <dbReference type="NCBI Taxonomy" id="314230"/>
    <lineage>
        <taxon>Bacteria</taxon>
        <taxon>Pseudomonadati</taxon>
        <taxon>Planctomycetota</taxon>
        <taxon>Planctomycetia</taxon>
        <taxon>Pirellulales</taxon>
        <taxon>Pirellulaceae</taxon>
        <taxon>Blastopirellula</taxon>
    </lineage>
</organism>
<sequence length="318" mass="34944">MIKAGAIFAVSLSPEAAVMPLLVVGSIALDSVHTPTEAREDVLGGSAVYFSYAASYFTGVKLVGVVGEDWPSEHTAMLKSRNVDTAGLEIVKGGETFRWTGKYQSNMNDRDTLEVHLNVLEDFSPTLPADFTRTPFLFLANGAPSTQIKVLEQMTGPKLVVADTMDLWIEIARDDLEAMLKKVDGLVLNDSEAKKLTEEENLVKAGRKVLEMGPKFVVLKKGEHGAMFFSEHETYVMPAYPTEHVIDPTGAGDSFAGGMMGYLAEKNDFSPATLKEAMAYGTVVASFNVEDFSLEKMKKIERAEVDARFKEYRQMLSF</sequence>
<dbReference type="STRING" id="314230.DSM3645_10162"/>
<dbReference type="InterPro" id="IPR002173">
    <property type="entry name" value="Carboh/pur_kinase_PfkB_CS"/>
</dbReference>
<dbReference type="Proteomes" id="UP000004358">
    <property type="component" value="Unassembled WGS sequence"/>
</dbReference>
<evidence type="ECO:0000313" key="5">
    <source>
        <dbReference type="Proteomes" id="UP000004358"/>
    </source>
</evidence>
<dbReference type="AlphaFoldDB" id="A3ZLX3"/>
<evidence type="ECO:0000256" key="1">
    <source>
        <dbReference type="ARBA" id="ARBA00022679"/>
    </source>
</evidence>
<dbReference type="InterPro" id="IPR029056">
    <property type="entry name" value="Ribokinase-like"/>
</dbReference>
<feature type="domain" description="Carbohydrate kinase PfkB" evidence="3">
    <location>
        <begin position="43"/>
        <end position="292"/>
    </location>
</feature>
<dbReference type="InterPro" id="IPR011611">
    <property type="entry name" value="PfkB_dom"/>
</dbReference>
<dbReference type="GO" id="GO:0005829">
    <property type="term" value="C:cytosol"/>
    <property type="evidence" value="ECO:0007669"/>
    <property type="project" value="TreeGrafter"/>
</dbReference>
<dbReference type="HOGENOM" id="CLU_065902_2_1_0"/>
<keyword evidence="1" id="KW-0808">Transferase</keyword>
<reference evidence="4 5" key="1">
    <citation type="submission" date="2006-02" db="EMBL/GenBank/DDBJ databases">
        <authorList>
            <person name="Amann R."/>
            <person name="Ferriera S."/>
            <person name="Johnson J."/>
            <person name="Kravitz S."/>
            <person name="Halpern A."/>
            <person name="Remington K."/>
            <person name="Beeson K."/>
            <person name="Tran B."/>
            <person name="Rogers Y.-H."/>
            <person name="Friedman R."/>
            <person name="Venter J.C."/>
        </authorList>
    </citation>
    <scope>NUCLEOTIDE SEQUENCE [LARGE SCALE GENOMIC DNA]</scope>
    <source>
        <strain evidence="4 5">DSM 3645</strain>
    </source>
</reference>
<evidence type="ECO:0000259" key="3">
    <source>
        <dbReference type="Pfam" id="PF00294"/>
    </source>
</evidence>
<gene>
    <name evidence="4" type="ORF">DSM3645_10162</name>
</gene>
<proteinExistence type="predicted"/>
<protein>
    <submittedName>
        <fullName evidence="4">PfkB</fullName>
    </submittedName>
</protein>